<reference evidence="1" key="1">
    <citation type="submission" date="2018-02" db="EMBL/GenBank/DDBJ databases">
        <title>Rhizophora mucronata_Transcriptome.</title>
        <authorList>
            <person name="Meera S.P."/>
            <person name="Sreeshan A."/>
            <person name="Augustine A."/>
        </authorList>
    </citation>
    <scope>NUCLEOTIDE SEQUENCE</scope>
    <source>
        <tissue evidence="1">Leaf</tissue>
    </source>
</reference>
<sequence length="49" mass="5653">MVGDRASRSTLINFEDLLKQIFDTLTKIKTRFTILCLWNTCHQLPCPGI</sequence>
<organism evidence="1">
    <name type="scientific">Rhizophora mucronata</name>
    <name type="common">Asiatic mangrove</name>
    <dbReference type="NCBI Taxonomy" id="61149"/>
    <lineage>
        <taxon>Eukaryota</taxon>
        <taxon>Viridiplantae</taxon>
        <taxon>Streptophyta</taxon>
        <taxon>Embryophyta</taxon>
        <taxon>Tracheophyta</taxon>
        <taxon>Spermatophyta</taxon>
        <taxon>Magnoliopsida</taxon>
        <taxon>eudicotyledons</taxon>
        <taxon>Gunneridae</taxon>
        <taxon>Pentapetalae</taxon>
        <taxon>rosids</taxon>
        <taxon>fabids</taxon>
        <taxon>Malpighiales</taxon>
        <taxon>Rhizophoraceae</taxon>
        <taxon>Rhizophora</taxon>
    </lineage>
</organism>
<dbReference type="AlphaFoldDB" id="A0A2P2IQW2"/>
<dbReference type="EMBL" id="GGEC01003126">
    <property type="protein sequence ID" value="MBW83609.1"/>
    <property type="molecule type" value="Transcribed_RNA"/>
</dbReference>
<accession>A0A2P2IQW2</accession>
<proteinExistence type="predicted"/>
<protein>
    <submittedName>
        <fullName evidence="1">Uncharacterized protein</fullName>
    </submittedName>
</protein>
<name>A0A2P2IQW2_RHIMU</name>
<evidence type="ECO:0000313" key="1">
    <source>
        <dbReference type="EMBL" id="MBW83609.1"/>
    </source>
</evidence>